<sequence length="769" mass="88052">MNVFKAYLFLFRFICFISSYHSLEINRLRARSLANLNTPHTISTATKSAETLDSTQDLVHLGSSSANSPILEGFRPHGKATGEVVPHAPNREGALGDPQVTATQSGKEQEFQGSGEPSKVGNPIPAAAESPEKGKNLVPKIKSKFAAFYQMLKAPFQGFVKYWKDFIYCSRIVFRKRHDDWEIVRFENARDTIGKYLALNERELKLADGKPFDLKSVAKTLEEKSPLFPSDKNRVPMESYYEDYLKILKKYQLIADGKNLPRKSWLSELPPEQLPDHAKIIAELENSLEELNKPGIKEQFKTELDDAVKTTVKAAKGQIKKKEVYSALLGMFPKGNSDKQINLEKLASAREVQLKKKYPTDRRFLDLEHVFRNLPPDLDLNKLVFRYSMVEGFENILEKMRLKLQPTLHGQAQAGITNVIAKHLNSNPEEESILAIASKDDLEWKENAFMKFYGTAVMPSQLFERLRNHPEEEEIIRYTIKNNVDSIDFLQKAQWDMLWQAPTRKLFTDQVKIFERIFEKSGDHKASTRVEKLKNLRRDAEKTYQFNLPLVQELTEKGIINDSLIQGARGNEQDFLKALGTSEQFQKGVMDQFETNMNKHLRELSSRVTQEITNQAASRVTQSQLNQLDQDAKSKYLTTDSFTKPNSFRFDEALNVYHPESNKFIKNPANPNSLARAYIDSVVATHPFKDAPVASETEIAIREYLEDRIQNIENLLYQKLPEFREYFESILKPKGHIATPDNSPQSHPAKIIQYPKYTDPRAEITALRG</sequence>
<accession>A0ABY7CEJ1</accession>
<feature type="signal peptide" evidence="2">
    <location>
        <begin position="1"/>
        <end position="19"/>
    </location>
</feature>
<dbReference type="Proteomes" id="UP001164743">
    <property type="component" value="Chromosome 2A"/>
</dbReference>
<dbReference type="EMBL" id="CP110422">
    <property type="protein sequence ID" value="WAQ82571.1"/>
    <property type="molecule type" value="Genomic_DNA"/>
</dbReference>
<protein>
    <submittedName>
        <fullName evidence="3">Uncharacterized protein</fullName>
    </submittedName>
</protein>
<dbReference type="RefSeq" id="XP_053018126.1">
    <property type="nucleotide sequence ID" value="XM_053166954.1"/>
</dbReference>
<keyword evidence="2" id="KW-0732">Signal</keyword>
<organism evidence="3 4">
    <name type="scientific">Puccinia triticina</name>
    <dbReference type="NCBI Taxonomy" id="208348"/>
    <lineage>
        <taxon>Eukaryota</taxon>
        <taxon>Fungi</taxon>
        <taxon>Dikarya</taxon>
        <taxon>Basidiomycota</taxon>
        <taxon>Pucciniomycotina</taxon>
        <taxon>Pucciniomycetes</taxon>
        <taxon>Pucciniales</taxon>
        <taxon>Pucciniaceae</taxon>
        <taxon>Puccinia</taxon>
    </lineage>
</organism>
<evidence type="ECO:0000313" key="4">
    <source>
        <dbReference type="Proteomes" id="UP001164743"/>
    </source>
</evidence>
<keyword evidence="4" id="KW-1185">Reference proteome</keyword>
<feature type="chain" id="PRO_5046289718" evidence="2">
    <location>
        <begin position="20"/>
        <end position="769"/>
    </location>
</feature>
<gene>
    <name evidence="3" type="ORF">PtA15_2A888</name>
</gene>
<proteinExistence type="predicted"/>
<dbReference type="GeneID" id="77807849"/>
<feature type="region of interest" description="Disordered" evidence="1">
    <location>
        <begin position="79"/>
        <end position="135"/>
    </location>
</feature>
<reference evidence="3" key="1">
    <citation type="submission" date="2022-10" db="EMBL/GenBank/DDBJ databases">
        <title>Puccinia triticina Genome sequencing and assembly.</title>
        <authorList>
            <person name="Li C."/>
        </authorList>
    </citation>
    <scope>NUCLEOTIDE SEQUENCE</scope>
    <source>
        <strain evidence="3">Pt15</strain>
    </source>
</reference>
<evidence type="ECO:0000313" key="3">
    <source>
        <dbReference type="EMBL" id="WAQ82571.1"/>
    </source>
</evidence>
<evidence type="ECO:0000256" key="2">
    <source>
        <dbReference type="SAM" id="SignalP"/>
    </source>
</evidence>
<name>A0ABY7CEJ1_9BASI</name>
<evidence type="ECO:0000256" key="1">
    <source>
        <dbReference type="SAM" id="MobiDB-lite"/>
    </source>
</evidence>